<dbReference type="EMBL" id="JAHRHJ020000005">
    <property type="protein sequence ID" value="KAH9316204.1"/>
    <property type="molecule type" value="Genomic_DNA"/>
</dbReference>
<proteinExistence type="inferred from homology"/>
<comment type="caution">
    <text evidence="3">The sequence shown here is derived from an EMBL/GenBank/DDBJ whole genome shotgun (WGS) entry which is preliminary data.</text>
</comment>
<evidence type="ECO:0000313" key="4">
    <source>
        <dbReference type="Proteomes" id="UP000824469"/>
    </source>
</evidence>
<dbReference type="OMA" id="ERCEVWA"/>
<dbReference type="InterPro" id="IPR002669">
    <property type="entry name" value="UreD"/>
</dbReference>
<dbReference type="AlphaFoldDB" id="A0AA38L8W6"/>
<gene>
    <name evidence="3" type="ORF">KI387_024831</name>
</gene>
<keyword evidence="2" id="KW-0143">Chaperone</keyword>
<evidence type="ECO:0000313" key="3">
    <source>
        <dbReference type="EMBL" id="KAH9316204.1"/>
    </source>
</evidence>
<accession>A0AA38L8W6</accession>
<dbReference type="Proteomes" id="UP000824469">
    <property type="component" value="Unassembled WGS sequence"/>
</dbReference>
<evidence type="ECO:0000256" key="1">
    <source>
        <dbReference type="ARBA" id="ARBA00007177"/>
    </source>
</evidence>
<reference evidence="3 4" key="1">
    <citation type="journal article" date="2021" name="Nat. Plants">
        <title>The Taxus genome provides insights into paclitaxel biosynthesis.</title>
        <authorList>
            <person name="Xiong X."/>
            <person name="Gou J."/>
            <person name="Liao Q."/>
            <person name="Li Y."/>
            <person name="Zhou Q."/>
            <person name="Bi G."/>
            <person name="Li C."/>
            <person name="Du R."/>
            <person name="Wang X."/>
            <person name="Sun T."/>
            <person name="Guo L."/>
            <person name="Liang H."/>
            <person name="Lu P."/>
            <person name="Wu Y."/>
            <person name="Zhang Z."/>
            <person name="Ro D.K."/>
            <person name="Shang Y."/>
            <person name="Huang S."/>
            <person name="Yan J."/>
        </authorList>
    </citation>
    <scope>NUCLEOTIDE SEQUENCE [LARGE SCALE GENOMIC DNA]</scope>
    <source>
        <strain evidence="3">Ta-2019</strain>
    </source>
</reference>
<protein>
    <recommendedName>
        <fullName evidence="5">Urease accessory protein D</fullName>
    </recommendedName>
</protein>
<comment type="similarity">
    <text evidence="1">Belongs to the UreD family.</text>
</comment>
<dbReference type="HAMAP" id="MF_01384">
    <property type="entry name" value="UreD"/>
    <property type="match status" value="1"/>
</dbReference>
<evidence type="ECO:0008006" key="5">
    <source>
        <dbReference type="Google" id="ProtNLM"/>
    </source>
</evidence>
<evidence type="ECO:0000256" key="2">
    <source>
        <dbReference type="ARBA" id="ARBA00023186"/>
    </source>
</evidence>
<dbReference type="GO" id="GO:0016151">
    <property type="term" value="F:nickel cation binding"/>
    <property type="evidence" value="ECO:0007669"/>
    <property type="project" value="InterPro"/>
</dbReference>
<dbReference type="PANTHER" id="PTHR33643:SF1">
    <property type="entry name" value="UREASE ACCESSORY PROTEIN D"/>
    <property type="match status" value="1"/>
</dbReference>
<keyword evidence="4" id="KW-1185">Reference proteome</keyword>
<name>A0AA38L8W6_TAXCH</name>
<dbReference type="PANTHER" id="PTHR33643">
    <property type="entry name" value="UREASE ACCESSORY PROTEIN D"/>
    <property type="match status" value="1"/>
</dbReference>
<dbReference type="Pfam" id="PF01774">
    <property type="entry name" value="UreD"/>
    <property type="match status" value="1"/>
</dbReference>
<sequence>MATSMASSMDLDTDSTPTPTGRIVIQKVAGRSAVTSIFSTYPLKFIRPTKAVSAEVDAVWIYTMSFGGGLVSGDSVTCTMTIGDGCTAVLTTQASTKVYKSVGSKASEQSFEVQIGSSALLAILPDPVTCFASARYSQRQVFYVASDSNLVLVDWLTSGRRMRGEIWDFELYKSTNNIYVEGNQPLFLDSTLLEQGAGLSVADRMQAFHVVAMLVILGPKMALIQNEVQAKIRERNTELFGRRSYGSNPNCKKAKTCSENKAPKAVLLASCSVFGPL</sequence>
<feature type="non-terminal residue" evidence="3">
    <location>
        <position position="1"/>
    </location>
</feature>
<organism evidence="3 4">
    <name type="scientific">Taxus chinensis</name>
    <name type="common">Chinese yew</name>
    <name type="synonym">Taxus wallichiana var. chinensis</name>
    <dbReference type="NCBI Taxonomy" id="29808"/>
    <lineage>
        <taxon>Eukaryota</taxon>
        <taxon>Viridiplantae</taxon>
        <taxon>Streptophyta</taxon>
        <taxon>Embryophyta</taxon>
        <taxon>Tracheophyta</taxon>
        <taxon>Spermatophyta</taxon>
        <taxon>Pinopsida</taxon>
        <taxon>Pinidae</taxon>
        <taxon>Conifers II</taxon>
        <taxon>Cupressales</taxon>
        <taxon>Taxaceae</taxon>
        <taxon>Taxus</taxon>
    </lineage>
</organism>